<evidence type="ECO:0000313" key="3">
    <source>
        <dbReference type="EMBL" id="GEO92953.1"/>
    </source>
</evidence>
<dbReference type="Proteomes" id="UP000321155">
    <property type="component" value="Unassembled WGS sequence"/>
</dbReference>
<dbReference type="AlphaFoldDB" id="A0A0U3HP53"/>
<evidence type="ECO:0000313" key="2">
    <source>
        <dbReference type="EMBL" id="ALU39334.1"/>
    </source>
</evidence>
<dbReference type="KEGG" id="kfv:AS188_05730"/>
<dbReference type="EMBL" id="CP013254">
    <property type="protein sequence ID" value="ALU39334.1"/>
    <property type="molecule type" value="Genomic_DNA"/>
</dbReference>
<dbReference type="OrthoDB" id="3514174at2"/>
<dbReference type="Proteomes" id="UP000057181">
    <property type="component" value="Chromosome"/>
</dbReference>
<dbReference type="SUPFAM" id="SSF102588">
    <property type="entry name" value="LmbE-like"/>
    <property type="match status" value="1"/>
</dbReference>
<accession>A0A0U3HP53</accession>
<dbReference type="Pfam" id="PF02585">
    <property type="entry name" value="PIG-L"/>
    <property type="match status" value="1"/>
</dbReference>
<keyword evidence="5" id="KW-1185">Reference proteome</keyword>
<name>A0A0U3HP53_9MICC</name>
<organism evidence="2 4">
    <name type="scientific">Kocuria flava</name>
    <dbReference type="NCBI Taxonomy" id="446860"/>
    <lineage>
        <taxon>Bacteria</taxon>
        <taxon>Bacillati</taxon>
        <taxon>Actinomycetota</taxon>
        <taxon>Actinomycetes</taxon>
        <taxon>Micrococcales</taxon>
        <taxon>Micrococcaceae</taxon>
        <taxon>Kocuria</taxon>
    </lineage>
</organism>
<dbReference type="RefSeq" id="WP_058858045.1">
    <property type="nucleotide sequence ID" value="NZ_BJZR01000073.1"/>
</dbReference>
<dbReference type="InterPro" id="IPR003737">
    <property type="entry name" value="GlcNAc_PI_deacetylase-related"/>
</dbReference>
<reference evidence="3 5" key="2">
    <citation type="submission" date="2019-07" db="EMBL/GenBank/DDBJ databases">
        <title>Whole genome shotgun sequence of Kocuria flava NBRC 107626.</title>
        <authorList>
            <person name="Hosoyama A."/>
            <person name="Uohara A."/>
            <person name="Ohji S."/>
            <person name="Ichikawa N."/>
        </authorList>
    </citation>
    <scope>NUCLEOTIDE SEQUENCE [LARGE SCALE GENOMIC DNA]</scope>
    <source>
        <strain evidence="3 5">NBRC 107626</strain>
    </source>
</reference>
<keyword evidence="1" id="KW-0862">Zinc</keyword>
<dbReference type="GO" id="GO:0016137">
    <property type="term" value="P:glycoside metabolic process"/>
    <property type="evidence" value="ECO:0007669"/>
    <property type="project" value="UniProtKB-ARBA"/>
</dbReference>
<protein>
    <submittedName>
        <fullName evidence="2">GlcNAc-PI de-N-acetylase</fullName>
    </submittedName>
</protein>
<sequence>MTETPLTPLPEDWHRALVVVAHPDDMEFGAAAAVARWTGQGKEVVYCLVTSGEAGIDGIDPQRAGPLREAEQRESCRVVGVEQVEFLHLPDGVLEYGVALRRRIAEVVRRHRPDVVITNNFRDTWDGAVNLNQADHIAAGRASLDAARDAGNRWVFPEQVEAGLAPWPDVRAVWAAASPGARHAVDVTATFEAGVESLRAHRAYLEGLGWADFDPDAFLREGARAAGARAGVELASTFEVFPLRWGGGDG</sequence>
<evidence type="ECO:0000313" key="4">
    <source>
        <dbReference type="Proteomes" id="UP000057181"/>
    </source>
</evidence>
<dbReference type="PANTHER" id="PTHR12993:SF28">
    <property type="entry name" value="LMBE FAMILY PROTEIN"/>
    <property type="match status" value="1"/>
</dbReference>
<dbReference type="InterPro" id="IPR024078">
    <property type="entry name" value="LmbE-like_dom_sf"/>
</dbReference>
<dbReference type="PANTHER" id="PTHR12993">
    <property type="entry name" value="N-ACETYLGLUCOSAMINYL-PHOSPHATIDYLINOSITOL DE-N-ACETYLASE-RELATED"/>
    <property type="match status" value="1"/>
</dbReference>
<gene>
    <name evidence="2" type="ORF">AS188_05730</name>
    <name evidence="3" type="ORF">KFL01_22590</name>
</gene>
<evidence type="ECO:0000313" key="5">
    <source>
        <dbReference type="Proteomes" id="UP000321155"/>
    </source>
</evidence>
<dbReference type="STRING" id="446860.AS188_05730"/>
<dbReference type="GO" id="GO:0016811">
    <property type="term" value="F:hydrolase activity, acting on carbon-nitrogen (but not peptide) bonds, in linear amides"/>
    <property type="evidence" value="ECO:0007669"/>
    <property type="project" value="TreeGrafter"/>
</dbReference>
<dbReference type="Gene3D" id="3.40.50.10320">
    <property type="entry name" value="LmbE-like"/>
    <property type="match status" value="1"/>
</dbReference>
<reference evidence="2 4" key="1">
    <citation type="submission" date="2015-11" db="EMBL/GenBank/DDBJ databases">
        <title>Complete Genome Sequence of Kocuria flava strain HO-9041.</title>
        <authorList>
            <person name="Zhou M."/>
            <person name="Dai J."/>
        </authorList>
    </citation>
    <scope>NUCLEOTIDE SEQUENCE [LARGE SCALE GENOMIC DNA]</scope>
    <source>
        <strain evidence="2 4">HO-9041</strain>
    </source>
</reference>
<evidence type="ECO:0000256" key="1">
    <source>
        <dbReference type="ARBA" id="ARBA00022833"/>
    </source>
</evidence>
<proteinExistence type="predicted"/>
<dbReference type="EMBL" id="BJZR01000073">
    <property type="protein sequence ID" value="GEO92953.1"/>
    <property type="molecule type" value="Genomic_DNA"/>
</dbReference>